<name>A0A3M8A4X5_9MICO</name>
<dbReference type="EMBL" id="RHHB01000044">
    <property type="protein sequence ID" value="RNB45625.1"/>
    <property type="molecule type" value="Genomic_DNA"/>
</dbReference>
<evidence type="ECO:0000313" key="2">
    <source>
        <dbReference type="EMBL" id="RNB45625.1"/>
    </source>
</evidence>
<dbReference type="OrthoDB" id="5121710at2"/>
<comment type="caution">
    <text evidence="2">The sequence shown here is derived from an EMBL/GenBank/DDBJ whole genome shotgun (WGS) entry which is preliminary data.</text>
</comment>
<dbReference type="RefSeq" id="WP_122938008.1">
    <property type="nucleotide sequence ID" value="NZ_JBHSNT010000044.1"/>
</dbReference>
<keyword evidence="3" id="KW-1185">Reference proteome</keyword>
<sequence>MSDRTPETQDEPVQRGATEASRSEQIRGILAQVHEDLRLGHVHDEGAALRQRLDEAGIPVPEEELERYLEH</sequence>
<protein>
    <submittedName>
        <fullName evidence="2">Uncharacterized protein</fullName>
    </submittedName>
</protein>
<gene>
    <name evidence="2" type="ORF">EDM22_15605</name>
</gene>
<accession>A0A3M8A4X5</accession>
<dbReference type="AlphaFoldDB" id="A0A3M8A4X5"/>
<organism evidence="2 3">
    <name type="scientific">Agromyces tardus</name>
    <dbReference type="NCBI Taxonomy" id="2583849"/>
    <lineage>
        <taxon>Bacteria</taxon>
        <taxon>Bacillati</taxon>
        <taxon>Actinomycetota</taxon>
        <taxon>Actinomycetes</taxon>
        <taxon>Micrococcales</taxon>
        <taxon>Microbacteriaceae</taxon>
        <taxon>Agromyces</taxon>
    </lineage>
</organism>
<feature type="region of interest" description="Disordered" evidence="1">
    <location>
        <begin position="1"/>
        <end position="25"/>
    </location>
</feature>
<evidence type="ECO:0000256" key="1">
    <source>
        <dbReference type="SAM" id="MobiDB-lite"/>
    </source>
</evidence>
<reference evidence="2 3" key="1">
    <citation type="submission" date="2018-10" db="EMBL/GenBank/DDBJ databases">
        <title>Isolation, diversity and antibacterial activity of antinobacteria from the wheat rhizosphere soil.</title>
        <authorList>
            <person name="Sun T."/>
        </authorList>
    </citation>
    <scope>NUCLEOTIDE SEQUENCE [LARGE SCALE GENOMIC DNA]</scope>
    <source>
        <strain evidence="2 3">SJ-23</strain>
    </source>
</reference>
<proteinExistence type="predicted"/>
<evidence type="ECO:0000313" key="3">
    <source>
        <dbReference type="Proteomes" id="UP000275048"/>
    </source>
</evidence>
<dbReference type="Proteomes" id="UP000275048">
    <property type="component" value="Unassembled WGS sequence"/>
</dbReference>